<dbReference type="InterPro" id="IPR036065">
    <property type="entry name" value="BolA-like_sf"/>
</dbReference>
<dbReference type="Proteomes" id="UP001377567">
    <property type="component" value="Unassembled WGS sequence"/>
</dbReference>
<dbReference type="EMBL" id="BTGD01000006">
    <property type="protein sequence ID" value="GMM55866.1"/>
    <property type="molecule type" value="Genomic_DNA"/>
</dbReference>
<dbReference type="InterPro" id="IPR002634">
    <property type="entry name" value="BolA"/>
</dbReference>
<evidence type="ECO:0000256" key="1">
    <source>
        <dbReference type="RuleBase" id="RU003860"/>
    </source>
</evidence>
<dbReference type="Pfam" id="PF01722">
    <property type="entry name" value="BolA"/>
    <property type="match status" value="1"/>
</dbReference>
<organism evidence="2 3">
    <name type="scientific">Maudiozyma humilis</name>
    <name type="common">Sour dough yeast</name>
    <name type="synonym">Kazachstania humilis</name>
    <dbReference type="NCBI Taxonomy" id="51915"/>
    <lineage>
        <taxon>Eukaryota</taxon>
        <taxon>Fungi</taxon>
        <taxon>Dikarya</taxon>
        <taxon>Ascomycota</taxon>
        <taxon>Saccharomycotina</taxon>
        <taxon>Saccharomycetes</taxon>
        <taxon>Saccharomycetales</taxon>
        <taxon>Saccharomycetaceae</taxon>
        <taxon>Maudiozyma</taxon>
    </lineage>
</organism>
<reference evidence="2 3" key="1">
    <citation type="journal article" date="2023" name="Elife">
        <title>Identification of key yeast species and microbe-microbe interactions impacting larval growth of Drosophila in the wild.</title>
        <authorList>
            <person name="Mure A."/>
            <person name="Sugiura Y."/>
            <person name="Maeda R."/>
            <person name="Honda K."/>
            <person name="Sakurai N."/>
            <person name="Takahashi Y."/>
            <person name="Watada M."/>
            <person name="Katoh T."/>
            <person name="Gotoh A."/>
            <person name="Gotoh Y."/>
            <person name="Taniguchi I."/>
            <person name="Nakamura K."/>
            <person name="Hayashi T."/>
            <person name="Katayama T."/>
            <person name="Uemura T."/>
            <person name="Hattori Y."/>
        </authorList>
    </citation>
    <scope>NUCLEOTIDE SEQUENCE [LARGE SCALE GENOMIC DNA]</scope>
    <source>
        <strain evidence="2 3">KH-74</strain>
    </source>
</reference>
<accession>A0AAV5RXI1</accession>
<dbReference type="GO" id="GO:0044572">
    <property type="term" value="P:[4Fe-4S] cluster assembly"/>
    <property type="evidence" value="ECO:0007669"/>
    <property type="project" value="TreeGrafter"/>
</dbReference>
<dbReference type="SUPFAM" id="SSF82657">
    <property type="entry name" value="BolA-like"/>
    <property type="match status" value="1"/>
</dbReference>
<dbReference type="Gene3D" id="3.30.300.90">
    <property type="entry name" value="BolA-like"/>
    <property type="match status" value="1"/>
</dbReference>
<dbReference type="GO" id="GO:0005759">
    <property type="term" value="C:mitochondrial matrix"/>
    <property type="evidence" value="ECO:0007669"/>
    <property type="project" value="TreeGrafter"/>
</dbReference>
<keyword evidence="3" id="KW-1185">Reference proteome</keyword>
<gene>
    <name evidence="2" type="ORF">DAKH74_024820</name>
</gene>
<evidence type="ECO:0000313" key="3">
    <source>
        <dbReference type="Proteomes" id="UP001377567"/>
    </source>
</evidence>
<name>A0AAV5RXI1_MAUHU</name>
<sequence length="134" mass="14964">MLRSVATTPLRVRYSLRLLSYTRPAMNNDTPANQRTDGPAFTSMLASLQQGFPAPSTIAVFNDSYKHAGHHGTADSQNKSESHIRLEIVSGSFAGLNLPKRHRMVYKLLEPDMKQYDVHAVQLLTRTPEEAAKK</sequence>
<protein>
    <submittedName>
        <fullName evidence="2">Bol1 protein</fullName>
    </submittedName>
</protein>
<dbReference type="PIRSF" id="PIRSF003113">
    <property type="entry name" value="BolA"/>
    <property type="match status" value="1"/>
</dbReference>
<proteinExistence type="inferred from homology"/>
<comment type="caution">
    <text evidence="2">The sequence shown here is derived from an EMBL/GenBank/DDBJ whole genome shotgun (WGS) entry which is preliminary data.</text>
</comment>
<evidence type="ECO:0000313" key="2">
    <source>
        <dbReference type="EMBL" id="GMM55866.1"/>
    </source>
</evidence>
<dbReference type="AlphaFoldDB" id="A0AAV5RXI1"/>
<dbReference type="PANTHER" id="PTHR46230">
    <property type="match status" value="1"/>
</dbReference>
<dbReference type="PANTHER" id="PTHR46230:SF7">
    <property type="entry name" value="BOLA-LIKE PROTEIN 1"/>
    <property type="match status" value="1"/>
</dbReference>
<comment type="similarity">
    <text evidence="1">Belongs to the BolA/IbaG family.</text>
</comment>